<dbReference type="SUPFAM" id="SSF53850">
    <property type="entry name" value="Periplasmic binding protein-like II"/>
    <property type="match status" value="1"/>
</dbReference>
<organism evidence="2 3">
    <name type="scientific">Aliiruegeria lutimaris</name>
    <dbReference type="NCBI Taxonomy" id="571298"/>
    <lineage>
        <taxon>Bacteria</taxon>
        <taxon>Pseudomonadati</taxon>
        <taxon>Pseudomonadota</taxon>
        <taxon>Alphaproteobacteria</taxon>
        <taxon>Rhodobacterales</taxon>
        <taxon>Roseobacteraceae</taxon>
        <taxon>Aliiruegeria</taxon>
    </lineage>
</organism>
<sequence length="252" mass="27299">MFAALPMYDHPGVRAETDALWAAIRDRLRDAGIDAPQDLLRKDDLHAQWESPELLLGQTCGLPFRTDLHYRVTLLGSIDYDLPETPPGHYHSIFVARNDDSRSHVTEFRGALLAYNDRRSHSGWATACAAPVRFRPGPETGSHRDSARAVTSGEADIAALDAISLRLLEEHTDLVRGLKRLGRSGTSPGQAIITAVPEYETAVRSALVAGIAALPEKAKSALGIRGFLRTSPQDYLSVPNPPSPEAYGSAAA</sequence>
<dbReference type="PANTHER" id="PTHR35841">
    <property type="entry name" value="PHOSPHONATES-BINDING PERIPLASMIC PROTEIN"/>
    <property type="match status" value="1"/>
</dbReference>
<gene>
    <name evidence="2" type="ORF">SAMN04488026_100286</name>
</gene>
<proteinExistence type="predicted"/>
<protein>
    <submittedName>
        <fullName evidence="2">ABC transporter, phosphonate, substrate-binding protein</fullName>
    </submittedName>
</protein>
<dbReference type="STRING" id="571298.SAMN04488026_100286"/>
<dbReference type="OrthoDB" id="7353682at2"/>
<dbReference type="RefSeq" id="WP_093148171.1">
    <property type="nucleotide sequence ID" value="NZ_FNEK01000002.1"/>
</dbReference>
<evidence type="ECO:0000313" key="2">
    <source>
        <dbReference type="EMBL" id="SDI35791.1"/>
    </source>
</evidence>
<evidence type="ECO:0000313" key="3">
    <source>
        <dbReference type="Proteomes" id="UP000199382"/>
    </source>
</evidence>
<dbReference type="Pfam" id="PF12974">
    <property type="entry name" value="Phosphonate-bd"/>
    <property type="match status" value="1"/>
</dbReference>
<dbReference type="Proteomes" id="UP000199382">
    <property type="component" value="Unassembled WGS sequence"/>
</dbReference>
<name>A0A1G8JX79_9RHOB</name>
<reference evidence="2 3" key="1">
    <citation type="submission" date="2016-10" db="EMBL/GenBank/DDBJ databases">
        <authorList>
            <person name="de Groot N.N."/>
        </authorList>
    </citation>
    <scope>NUCLEOTIDE SEQUENCE [LARGE SCALE GENOMIC DNA]</scope>
    <source>
        <strain evidence="2 3">DSM 25294</strain>
    </source>
</reference>
<dbReference type="PANTHER" id="PTHR35841:SF1">
    <property type="entry name" value="PHOSPHONATES-BINDING PERIPLASMIC PROTEIN"/>
    <property type="match status" value="1"/>
</dbReference>
<dbReference type="EMBL" id="FNEK01000002">
    <property type="protein sequence ID" value="SDI35791.1"/>
    <property type="molecule type" value="Genomic_DNA"/>
</dbReference>
<feature type="region of interest" description="Disordered" evidence="1">
    <location>
        <begin position="233"/>
        <end position="252"/>
    </location>
</feature>
<evidence type="ECO:0000256" key="1">
    <source>
        <dbReference type="SAM" id="MobiDB-lite"/>
    </source>
</evidence>
<dbReference type="AlphaFoldDB" id="A0A1G8JX79"/>
<accession>A0A1G8JX79</accession>
<dbReference type="Gene3D" id="3.40.190.10">
    <property type="entry name" value="Periplasmic binding protein-like II"/>
    <property type="match status" value="1"/>
</dbReference>
<keyword evidence="3" id="KW-1185">Reference proteome</keyword>